<sequence>MSNVTLIFAIACLCVAVQAQTGRPRDREICANENSRCERNQRRLGRDNDVSNVFNNHCRQSNRGWRNISHCELTLATCRLTLENCSIINCANVRRSLAGGTTGRPTPSSRTTTPRIPSPQTTRRGPGPSNQDASSSNYS</sequence>
<feature type="compositionally biased region" description="Low complexity" evidence="1">
    <location>
        <begin position="103"/>
        <end position="124"/>
    </location>
</feature>
<feature type="compositionally biased region" description="Polar residues" evidence="1">
    <location>
        <begin position="128"/>
        <end position="139"/>
    </location>
</feature>
<reference evidence="4" key="1">
    <citation type="journal article" date="2021" name="Elife">
        <title>Highly contiguous assemblies of 101 drosophilid genomes.</title>
        <authorList>
            <person name="Kim B.Y."/>
            <person name="Wang J.R."/>
            <person name="Miller D.E."/>
            <person name="Barmina O."/>
            <person name="Delaney E."/>
            <person name="Thompson A."/>
            <person name="Comeault A.A."/>
            <person name="Peede D."/>
            <person name="D'Agostino E.R."/>
            <person name="Pelaez J."/>
            <person name="Aguilar J.M."/>
            <person name="Haji D."/>
            <person name="Matsunaga T."/>
            <person name="Armstrong E.E."/>
            <person name="Zych M."/>
            <person name="Ogawa Y."/>
            <person name="Stamenkovic-Radak M."/>
            <person name="Jelic M."/>
            <person name="Veselinovic M.S."/>
            <person name="Tanaskovic M."/>
            <person name="Eric P."/>
            <person name="Gao J.J."/>
            <person name="Katoh T.K."/>
            <person name="Toda M.J."/>
            <person name="Watabe H."/>
            <person name="Watada M."/>
            <person name="Davis J.S."/>
            <person name="Moyle L.C."/>
            <person name="Manoli G."/>
            <person name="Bertolini E."/>
            <person name="Kostal V."/>
            <person name="Hawley R.S."/>
            <person name="Takahashi A."/>
            <person name="Jones C.D."/>
            <person name="Price D.K."/>
            <person name="Whiteman N."/>
            <person name="Kopp A."/>
            <person name="Matute D.R."/>
            <person name="Petrov D.A."/>
        </authorList>
    </citation>
    <scope>NUCLEOTIDE SEQUENCE [LARGE SCALE GENOMIC DNA]</scope>
</reference>
<protein>
    <submittedName>
        <fullName evidence="3">Uncharacterized protein</fullName>
    </submittedName>
</protein>
<evidence type="ECO:0000313" key="4">
    <source>
        <dbReference type="Proteomes" id="UP001652680"/>
    </source>
</evidence>
<name>A0ABM5JFH4_DRORH</name>
<keyword evidence="4" id="KW-1185">Reference proteome</keyword>
<proteinExistence type="predicted"/>
<dbReference type="Proteomes" id="UP001652680">
    <property type="component" value="Unassembled WGS sequence"/>
</dbReference>
<accession>A0ABM5JFH4</accession>
<keyword evidence="2" id="KW-0732">Signal</keyword>
<dbReference type="InterPro" id="IPR003475">
    <property type="entry name" value="Insect_Unk"/>
</dbReference>
<feature type="chain" id="PRO_5045863373" evidence="2">
    <location>
        <begin position="20"/>
        <end position="139"/>
    </location>
</feature>
<organism evidence="3 4">
    <name type="scientific">Drosophila rhopaloa</name>
    <name type="common">Fruit fly</name>
    <dbReference type="NCBI Taxonomy" id="1041015"/>
    <lineage>
        <taxon>Eukaryota</taxon>
        <taxon>Metazoa</taxon>
        <taxon>Ecdysozoa</taxon>
        <taxon>Arthropoda</taxon>
        <taxon>Hexapoda</taxon>
        <taxon>Insecta</taxon>
        <taxon>Pterygota</taxon>
        <taxon>Neoptera</taxon>
        <taxon>Endopterygota</taxon>
        <taxon>Diptera</taxon>
        <taxon>Brachycera</taxon>
        <taxon>Muscomorpha</taxon>
        <taxon>Ephydroidea</taxon>
        <taxon>Drosophilidae</taxon>
        <taxon>Drosophila</taxon>
        <taxon>Sophophora</taxon>
    </lineage>
</organism>
<feature type="signal peptide" evidence="2">
    <location>
        <begin position="1"/>
        <end position="19"/>
    </location>
</feature>
<dbReference type="EnsemblMetazoa" id="XM_044461641.1">
    <property type="protein sequence ID" value="XP_044317576.1"/>
    <property type="gene ID" value="LOC123038080"/>
</dbReference>
<dbReference type="Pfam" id="PF02448">
    <property type="entry name" value="L71"/>
    <property type="match status" value="1"/>
</dbReference>
<feature type="region of interest" description="Disordered" evidence="1">
    <location>
        <begin position="97"/>
        <end position="139"/>
    </location>
</feature>
<evidence type="ECO:0000313" key="3">
    <source>
        <dbReference type="EnsemblMetazoa" id="XP_044317576.1"/>
    </source>
</evidence>
<dbReference type="RefSeq" id="XP_044317576.1">
    <property type="nucleotide sequence ID" value="XM_044461641.1"/>
</dbReference>
<evidence type="ECO:0000256" key="1">
    <source>
        <dbReference type="SAM" id="MobiDB-lite"/>
    </source>
</evidence>
<evidence type="ECO:0000256" key="2">
    <source>
        <dbReference type="SAM" id="SignalP"/>
    </source>
</evidence>
<reference evidence="3" key="2">
    <citation type="submission" date="2025-05" db="UniProtKB">
        <authorList>
            <consortium name="EnsemblMetazoa"/>
        </authorList>
    </citation>
    <scope>IDENTIFICATION</scope>
</reference>
<dbReference type="GeneID" id="123038080"/>